<reference evidence="7" key="1">
    <citation type="submission" date="2020-05" db="UniProtKB">
        <authorList>
            <consortium name="EnsemblMetazoa"/>
        </authorList>
    </citation>
    <scope>IDENTIFICATION</scope>
    <source>
        <strain evidence="7">TTRI</strain>
    </source>
</reference>
<dbReference type="STRING" id="7395.A0A1A9UKF6"/>
<evidence type="ECO:0000256" key="2">
    <source>
        <dbReference type="ARBA" id="ARBA00007424"/>
    </source>
</evidence>
<dbReference type="PANTHER" id="PTHR21058:SF0">
    <property type="entry name" value="6,7-DIMETHYL-8-RIBITYLLUMAZINE SYNTHASE"/>
    <property type="match status" value="1"/>
</dbReference>
<dbReference type="Proteomes" id="UP000078200">
    <property type="component" value="Unassembled WGS sequence"/>
</dbReference>
<organism evidence="7 8">
    <name type="scientific">Glossina austeni</name>
    <name type="common">Savannah tsetse fly</name>
    <dbReference type="NCBI Taxonomy" id="7395"/>
    <lineage>
        <taxon>Eukaryota</taxon>
        <taxon>Metazoa</taxon>
        <taxon>Ecdysozoa</taxon>
        <taxon>Arthropoda</taxon>
        <taxon>Hexapoda</taxon>
        <taxon>Insecta</taxon>
        <taxon>Pterygota</taxon>
        <taxon>Neoptera</taxon>
        <taxon>Endopterygota</taxon>
        <taxon>Diptera</taxon>
        <taxon>Brachycera</taxon>
        <taxon>Muscomorpha</taxon>
        <taxon>Hippoboscoidea</taxon>
        <taxon>Glossinidae</taxon>
        <taxon>Glossina</taxon>
    </lineage>
</organism>
<sequence length="128" mass="14202">MEINKLEASHARIAIIIARFNAFINKNLLNGAVSTLKRVGQLEHNNIHTIWVPGAVIKGETFHFEIISRDLNLIISNMSIKNNIPIISSILYLNNVQQGIDRSGAKFGNRGSDAALSLLEMINLLKNI</sequence>
<dbReference type="CDD" id="cd09209">
    <property type="entry name" value="Lumazine_synthase-I"/>
    <property type="match status" value="1"/>
</dbReference>
<keyword evidence="4" id="KW-0686">Riboflavin biosynthesis</keyword>
<evidence type="ECO:0000256" key="5">
    <source>
        <dbReference type="ARBA" id="ARBA00022679"/>
    </source>
</evidence>
<dbReference type="InterPro" id="IPR036467">
    <property type="entry name" value="LS/RS_sf"/>
</dbReference>
<dbReference type="UniPathway" id="UPA00275">
    <property type="reaction ID" value="UER00404"/>
</dbReference>
<comment type="catalytic activity">
    <reaction evidence="6">
        <text>(2S)-2-hydroxy-3-oxobutyl phosphate + 5-amino-6-(D-ribitylamino)uracil = 6,7-dimethyl-8-(1-D-ribityl)lumazine + phosphate + 2 H2O + H(+)</text>
        <dbReference type="Rhea" id="RHEA:26152"/>
        <dbReference type="ChEBI" id="CHEBI:15377"/>
        <dbReference type="ChEBI" id="CHEBI:15378"/>
        <dbReference type="ChEBI" id="CHEBI:15934"/>
        <dbReference type="ChEBI" id="CHEBI:43474"/>
        <dbReference type="ChEBI" id="CHEBI:58201"/>
        <dbReference type="ChEBI" id="CHEBI:58830"/>
        <dbReference type="EC" id="2.5.1.78"/>
    </reaction>
</comment>
<dbReference type="SUPFAM" id="SSF52121">
    <property type="entry name" value="Lumazine synthase"/>
    <property type="match status" value="1"/>
</dbReference>
<comment type="similarity">
    <text evidence="2">Belongs to the DMRL synthase family.</text>
</comment>
<name>A0A1A9UKF6_GLOAU</name>
<keyword evidence="8" id="KW-1185">Reference proteome</keyword>
<dbReference type="PANTHER" id="PTHR21058">
    <property type="entry name" value="6,7-DIMETHYL-8-RIBITYLLUMAZINE SYNTHASE DMRL SYNTHASE LUMAZINE SYNTHASE"/>
    <property type="match status" value="1"/>
</dbReference>
<accession>A0A1A9UKF6</accession>
<dbReference type="EC" id="2.5.1.78" evidence="3"/>
<dbReference type="GO" id="GO:0000906">
    <property type="term" value="F:6,7-dimethyl-8-ribityllumazine synthase activity"/>
    <property type="evidence" value="ECO:0007669"/>
    <property type="project" value="UniProtKB-EC"/>
</dbReference>
<dbReference type="GO" id="GO:0009231">
    <property type="term" value="P:riboflavin biosynthetic process"/>
    <property type="evidence" value="ECO:0007669"/>
    <property type="project" value="UniProtKB-UniPathway"/>
</dbReference>
<evidence type="ECO:0000313" key="7">
    <source>
        <dbReference type="EnsemblMetazoa" id="GAUT007544-PA"/>
    </source>
</evidence>
<keyword evidence="5" id="KW-0808">Transferase</keyword>
<dbReference type="GO" id="GO:0005829">
    <property type="term" value="C:cytosol"/>
    <property type="evidence" value="ECO:0007669"/>
    <property type="project" value="TreeGrafter"/>
</dbReference>
<dbReference type="Gene3D" id="3.40.50.960">
    <property type="entry name" value="Lumazine/riboflavin synthase"/>
    <property type="match status" value="2"/>
</dbReference>
<evidence type="ECO:0000256" key="6">
    <source>
        <dbReference type="ARBA" id="ARBA00048785"/>
    </source>
</evidence>
<evidence type="ECO:0000256" key="3">
    <source>
        <dbReference type="ARBA" id="ARBA00012664"/>
    </source>
</evidence>
<dbReference type="InterPro" id="IPR034964">
    <property type="entry name" value="LS"/>
</dbReference>
<proteinExistence type="inferred from homology"/>
<evidence type="ECO:0000256" key="4">
    <source>
        <dbReference type="ARBA" id="ARBA00022619"/>
    </source>
</evidence>
<dbReference type="EnsemblMetazoa" id="GAUT007544-RA">
    <property type="protein sequence ID" value="GAUT007544-PA"/>
    <property type="gene ID" value="GAUT007544"/>
</dbReference>
<dbReference type="VEuPathDB" id="VectorBase:GAUT007544"/>
<comment type="pathway">
    <text evidence="1">Cofactor biosynthesis; riboflavin biosynthesis; riboflavin from 2-hydroxy-3-oxobutyl phosphate and 5-amino-6-(D-ribitylamino)uracil: step 1/2.</text>
</comment>
<protein>
    <recommendedName>
        <fullName evidence="3">6,7-dimethyl-8-ribityllumazine synthase</fullName>
        <ecNumber evidence="3">2.5.1.78</ecNumber>
    </recommendedName>
</protein>
<dbReference type="Pfam" id="PF00885">
    <property type="entry name" value="DMRL_synthase"/>
    <property type="match status" value="1"/>
</dbReference>
<evidence type="ECO:0000313" key="8">
    <source>
        <dbReference type="Proteomes" id="UP000078200"/>
    </source>
</evidence>
<dbReference type="AlphaFoldDB" id="A0A1A9UKF6"/>
<dbReference type="InterPro" id="IPR002180">
    <property type="entry name" value="LS/RS"/>
</dbReference>
<evidence type="ECO:0000256" key="1">
    <source>
        <dbReference type="ARBA" id="ARBA00004917"/>
    </source>
</evidence>
<dbReference type="GO" id="GO:0009349">
    <property type="term" value="C:riboflavin synthase complex"/>
    <property type="evidence" value="ECO:0007669"/>
    <property type="project" value="InterPro"/>
</dbReference>